<dbReference type="InterPro" id="IPR018056">
    <property type="entry name" value="Kringle_CS"/>
</dbReference>
<dbReference type="InterPro" id="IPR038178">
    <property type="entry name" value="Kringle_sf"/>
</dbReference>
<dbReference type="InterPro" id="IPR000001">
    <property type="entry name" value="Kringle"/>
</dbReference>
<dbReference type="Pfam" id="PF00051">
    <property type="entry name" value="Kringle"/>
    <property type="match status" value="1"/>
</dbReference>
<dbReference type="GO" id="GO:0005102">
    <property type="term" value="F:signaling receptor binding"/>
    <property type="evidence" value="ECO:0007669"/>
    <property type="project" value="TreeGrafter"/>
</dbReference>
<dbReference type="Pfam" id="PF25866">
    <property type="entry name" value="Kringle_2"/>
    <property type="match status" value="1"/>
</dbReference>
<evidence type="ECO:0000256" key="3">
    <source>
        <dbReference type="PROSITE-ProRule" id="PRU00121"/>
    </source>
</evidence>
<evidence type="ECO:0000256" key="4">
    <source>
        <dbReference type="SAM" id="SignalP"/>
    </source>
</evidence>
<organism evidence="6">
    <name type="scientific">Trichuris suis</name>
    <name type="common">pig whipworm</name>
    <dbReference type="NCBI Taxonomy" id="68888"/>
    <lineage>
        <taxon>Eukaryota</taxon>
        <taxon>Metazoa</taxon>
        <taxon>Ecdysozoa</taxon>
        <taxon>Nematoda</taxon>
        <taxon>Enoplea</taxon>
        <taxon>Dorylaimia</taxon>
        <taxon>Trichinellida</taxon>
        <taxon>Trichuridae</taxon>
        <taxon>Trichuris</taxon>
    </lineage>
</organism>
<accession>A0A085NKP4</accession>
<dbReference type="SMART" id="SM00130">
    <property type="entry name" value="KR"/>
    <property type="match status" value="2"/>
</dbReference>
<dbReference type="PROSITE" id="PS50070">
    <property type="entry name" value="KRINGLE_2"/>
    <property type="match status" value="2"/>
</dbReference>
<dbReference type="GO" id="GO:0005615">
    <property type="term" value="C:extracellular space"/>
    <property type="evidence" value="ECO:0007669"/>
    <property type="project" value="TreeGrafter"/>
</dbReference>
<evidence type="ECO:0000313" key="6">
    <source>
        <dbReference type="EMBL" id="KFD70040.1"/>
    </source>
</evidence>
<dbReference type="PANTHER" id="PTHR24261:SF7">
    <property type="entry name" value="KRINGLE DOMAIN-CONTAINING PROTEIN"/>
    <property type="match status" value="1"/>
</dbReference>
<name>A0A085NKP4_9BILA</name>
<dbReference type="InterPro" id="IPR050759">
    <property type="entry name" value="Serine_protease_kringle"/>
</dbReference>
<dbReference type="Proteomes" id="UP000030758">
    <property type="component" value="Unassembled WGS sequence"/>
</dbReference>
<comment type="caution">
    <text evidence="3">Lacks conserved residue(s) required for the propagation of feature annotation.</text>
</comment>
<feature type="domain" description="Kringle" evidence="5">
    <location>
        <begin position="577"/>
        <end position="659"/>
    </location>
</feature>
<dbReference type="Gene3D" id="2.40.20.10">
    <property type="entry name" value="Plasminogen Kringle 4"/>
    <property type="match status" value="2"/>
</dbReference>
<dbReference type="AlphaFoldDB" id="A0A085NKP4"/>
<dbReference type="PROSITE" id="PS00021">
    <property type="entry name" value="KRINGLE_1"/>
    <property type="match status" value="2"/>
</dbReference>
<feature type="signal peptide" evidence="4">
    <location>
        <begin position="1"/>
        <end position="26"/>
    </location>
</feature>
<evidence type="ECO:0000256" key="2">
    <source>
        <dbReference type="ARBA" id="ARBA00023157"/>
    </source>
</evidence>
<dbReference type="GO" id="GO:0004175">
    <property type="term" value="F:endopeptidase activity"/>
    <property type="evidence" value="ECO:0007669"/>
    <property type="project" value="TreeGrafter"/>
</dbReference>
<reference evidence="6" key="1">
    <citation type="journal article" date="2014" name="Nat. Genet.">
        <title>Genome and transcriptome of the porcine whipworm Trichuris suis.</title>
        <authorList>
            <person name="Jex A.R."/>
            <person name="Nejsum P."/>
            <person name="Schwarz E.M."/>
            <person name="Hu L."/>
            <person name="Young N.D."/>
            <person name="Hall R.S."/>
            <person name="Korhonen P.K."/>
            <person name="Liao S."/>
            <person name="Thamsborg S."/>
            <person name="Xia J."/>
            <person name="Xu P."/>
            <person name="Wang S."/>
            <person name="Scheerlinck J.P."/>
            <person name="Hofmann A."/>
            <person name="Sternberg P.W."/>
            <person name="Wang J."/>
            <person name="Gasser R.B."/>
        </authorList>
    </citation>
    <scope>NUCLEOTIDE SEQUENCE [LARGE SCALE GENOMIC DNA]</scope>
    <source>
        <strain evidence="6">DCEP-RM93F</strain>
    </source>
</reference>
<gene>
    <name evidence="6" type="ORF">M514_08998</name>
</gene>
<sequence length="1020" mass="117619">MHQINAAPVCALVLLYHLNLLPSLKTDDSSVSKYLLAYPYIGPGLTSSHGTVCASKFYKGYHRLTGQHFEAYKWRNDSEDTFVLEGDQDLRFRQAADILRCPDQPRTGIGSVEDKQTDMCMPYMFGTYVGWFLDIREENPKVAQFLKDCGTNQICSIVKDSFGTTCKNYQGRATYLPCAHFCEHYHWTCDPGRLFLSNQEYAFYSPFFLMDPYEAKQMVIVNKDTLSATPAEQGTSSRFQRITGREWAQTAQLPECNTDQYRKQLPAYDVGCISEDAMRLFTYFHTGVYLLSFKNTTAYENHCKKTNTKPAICTFRGDGTQIPSCNVGTRTEPCYRICHHALITCVPPYGLAYSEAQDSLIALSRSPRRFQARAQTYIGPKATTYNGKPCQSPSFATESQPRHCTNQPIENLPSNETFKSRPFFPYCFTDGTNIEPCFPVCRKHDPQLNHIRHLGYRSRKELERIEKETSPHGVPPLILFPSRRQQGGFEVFCGTKMQYAHLFKHLPGSIECFDMNPIGIETADPTKPYHDLLILKASAHVITEAKEGRMHEGRRRFSVSVDKEYPGCRPKGNYMGSYTGTTAVTINRHVCQRWDAVDGHHYRDDNFPDGSVARAKNYCRNPDKSPCGPWCYYKTSKSFKREPCFHTCVQLQNEKHVACRPGPVLQWSDRNMFEVQIVNKTRTGQPCVAENKEMLYSSRELERLYPSMRKLKYRKNKEMHYSSREPGRLYPSMRKAASCWEAEANSYLGPMCYRNDSRKEACYYACEHRNLFCIDRDHMLNIEYNGPKNTTIHGLPCMQWVDVIALVKRDLFNYQWKWIFQDGDASAIAEIFSEPTDHNQCLNILTLLKVQSNYYEFPGIDPVILKGPICFVNVQDFIVPQPCFMTCEDMSIEENNCIEKESIRTAIYTGFRNRSKTGKPCRRWDEKIFDFNVPWEITGPLHNYCRNYGNYEHGPWCYVLRGGVEREQCFDVCPESKTIISYKESDHNWQYDPCTEHSECCEGKSYFMTTLTNLTQEGTN</sequence>
<evidence type="ECO:0000259" key="5">
    <source>
        <dbReference type="PROSITE" id="PS50070"/>
    </source>
</evidence>
<proteinExistence type="predicted"/>
<dbReference type="InterPro" id="IPR058845">
    <property type="entry name" value="Kringle_2"/>
</dbReference>
<dbReference type="SUPFAM" id="SSF57440">
    <property type="entry name" value="Kringle-like"/>
    <property type="match status" value="2"/>
</dbReference>
<dbReference type="EMBL" id="KL367491">
    <property type="protein sequence ID" value="KFD70040.1"/>
    <property type="molecule type" value="Genomic_DNA"/>
</dbReference>
<evidence type="ECO:0000256" key="1">
    <source>
        <dbReference type="ARBA" id="ARBA00022572"/>
    </source>
</evidence>
<protein>
    <recommendedName>
        <fullName evidence="5">Kringle domain-containing protein</fullName>
    </recommendedName>
</protein>
<feature type="domain" description="Kringle" evidence="5">
    <location>
        <begin position="908"/>
        <end position="972"/>
    </location>
</feature>
<feature type="chain" id="PRO_5001795970" description="Kringle domain-containing protein" evidence="4">
    <location>
        <begin position="27"/>
        <end position="1020"/>
    </location>
</feature>
<keyword evidence="4" id="KW-0732">Signal</keyword>
<keyword evidence="1 3" id="KW-0420">Kringle</keyword>
<dbReference type="InterPro" id="IPR013806">
    <property type="entry name" value="Kringle-like"/>
</dbReference>
<dbReference type="PANTHER" id="PTHR24261">
    <property type="entry name" value="PLASMINOGEN-RELATED"/>
    <property type="match status" value="1"/>
</dbReference>
<keyword evidence="2" id="KW-1015">Disulfide bond</keyword>